<reference evidence="2 3" key="1">
    <citation type="journal article" date="2020" name="Cell">
        <title>Large-Scale Comparative Analyses of Tick Genomes Elucidate Their Genetic Diversity and Vector Capacities.</title>
        <authorList>
            <consortium name="Tick Genome and Microbiome Consortium (TIGMIC)"/>
            <person name="Jia N."/>
            <person name="Wang J."/>
            <person name="Shi W."/>
            <person name="Du L."/>
            <person name="Sun Y."/>
            <person name="Zhan W."/>
            <person name="Jiang J.F."/>
            <person name="Wang Q."/>
            <person name="Zhang B."/>
            <person name="Ji P."/>
            <person name="Bell-Sakyi L."/>
            <person name="Cui X.M."/>
            <person name="Yuan T.T."/>
            <person name="Jiang B.G."/>
            <person name="Yang W.F."/>
            <person name="Lam T.T."/>
            <person name="Chang Q.C."/>
            <person name="Ding S.J."/>
            <person name="Wang X.J."/>
            <person name="Zhu J.G."/>
            <person name="Ruan X.D."/>
            <person name="Zhao L."/>
            <person name="Wei J.T."/>
            <person name="Ye R.Z."/>
            <person name="Que T.C."/>
            <person name="Du C.H."/>
            <person name="Zhou Y.H."/>
            <person name="Cheng J.X."/>
            <person name="Dai P.F."/>
            <person name="Guo W.B."/>
            <person name="Han X.H."/>
            <person name="Huang E.J."/>
            <person name="Li L.F."/>
            <person name="Wei W."/>
            <person name="Gao Y.C."/>
            <person name="Liu J.Z."/>
            <person name="Shao H.Z."/>
            <person name="Wang X."/>
            <person name="Wang C.C."/>
            <person name="Yang T.C."/>
            <person name="Huo Q.B."/>
            <person name="Li W."/>
            <person name="Chen H.Y."/>
            <person name="Chen S.E."/>
            <person name="Zhou L.G."/>
            <person name="Ni X.B."/>
            <person name="Tian J.H."/>
            <person name="Sheng Y."/>
            <person name="Liu T."/>
            <person name="Pan Y.S."/>
            <person name="Xia L.Y."/>
            <person name="Li J."/>
            <person name="Zhao F."/>
            <person name="Cao W.C."/>
        </authorList>
    </citation>
    <scope>NUCLEOTIDE SEQUENCE [LARGE SCALE GENOMIC DNA]</scope>
    <source>
        <strain evidence="2">HaeL-2018</strain>
    </source>
</reference>
<feature type="domain" description="Transposable element P transposase-like RNase H" evidence="1">
    <location>
        <begin position="18"/>
        <end position="128"/>
    </location>
</feature>
<dbReference type="InterPro" id="IPR048365">
    <property type="entry name" value="TNP-like_RNaseH_N"/>
</dbReference>
<dbReference type="EMBL" id="JABSTR010000011">
    <property type="protein sequence ID" value="KAH9381831.1"/>
    <property type="molecule type" value="Genomic_DNA"/>
</dbReference>
<organism evidence="2 3">
    <name type="scientific">Haemaphysalis longicornis</name>
    <name type="common">Bush tick</name>
    <dbReference type="NCBI Taxonomy" id="44386"/>
    <lineage>
        <taxon>Eukaryota</taxon>
        <taxon>Metazoa</taxon>
        <taxon>Ecdysozoa</taxon>
        <taxon>Arthropoda</taxon>
        <taxon>Chelicerata</taxon>
        <taxon>Arachnida</taxon>
        <taxon>Acari</taxon>
        <taxon>Parasitiformes</taxon>
        <taxon>Ixodida</taxon>
        <taxon>Ixodoidea</taxon>
        <taxon>Ixodidae</taxon>
        <taxon>Haemaphysalinae</taxon>
        <taxon>Haemaphysalis</taxon>
    </lineage>
</organism>
<comment type="caution">
    <text evidence="2">The sequence shown here is derived from an EMBL/GenBank/DDBJ whole genome shotgun (WGS) entry which is preliminary data.</text>
</comment>
<evidence type="ECO:0000313" key="3">
    <source>
        <dbReference type="Proteomes" id="UP000821853"/>
    </source>
</evidence>
<dbReference type="OMA" id="PENEVLC"/>
<evidence type="ECO:0000259" key="1">
    <source>
        <dbReference type="Pfam" id="PF21787"/>
    </source>
</evidence>
<evidence type="ECO:0000313" key="2">
    <source>
        <dbReference type="EMBL" id="KAH9381831.1"/>
    </source>
</evidence>
<dbReference type="OrthoDB" id="7312725at2759"/>
<keyword evidence="3" id="KW-1185">Reference proteome</keyword>
<accession>A0A9J6H4W6</accession>
<proteinExistence type="predicted"/>
<dbReference type="VEuPathDB" id="VectorBase:HLOH_043039"/>
<dbReference type="Pfam" id="PF21787">
    <property type="entry name" value="TNP-like_RNaseH_N"/>
    <property type="match status" value="1"/>
</dbReference>
<name>A0A9J6H4W6_HAELO</name>
<gene>
    <name evidence="2" type="ORF">HPB48_016346</name>
</gene>
<sequence length="128" mass="13678">MVILASPQDHSSLSRTLCKQGRDEPLVAAIMVADMSIEKHVQLVGNKVFGYVDLGMEMPDDSLSGATNACVFMLVALNKRLKVPLGYFFIDSPSGSERARLTKECISRVTSAGVVAASLTFNVAASNV</sequence>
<dbReference type="AlphaFoldDB" id="A0A9J6H4W6"/>
<protein>
    <recommendedName>
        <fullName evidence="1">Transposable element P transposase-like RNase H domain-containing protein</fullName>
    </recommendedName>
</protein>
<dbReference type="Proteomes" id="UP000821853">
    <property type="component" value="Chromosome 9"/>
</dbReference>